<accession>Q01T58</accession>
<reference evidence="3" key="1">
    <citation type="submission" date="2006-10" db="EMBL/GenBank/DDBJ databases">
        <title>Complete sequence of Solibacter usitatus Ellin6076.</title>
        <authorList>
            <consortium name="US DOE Joint Genome Institute"/>
            <person name="Copeland A."/>
            <person name="Lucas S."/>
            <person name="Lapidus A."/>
            <person name="Barry K."/>
            <person name="Detter J.C."/>
            <person name="Glavina del Rio T."/>
            <person name="Hammon N."/>
            <person name="Israni S."/>
            <person name="Dalin E."/>
            <person name="Tice H."/>
            <person name="Pitluck S."/>
            <person name="Thompson L.S."/>
            <person name="Brettin T."/>
            <person name="Bruce D."/>
            <person name="Han C."/>
            <person name="Tapia R."/>
            <person name="Gilna P."/>
            <person name="Schmutz J."/>
            <person name="Larimer F."/>
            <person name="Land M."/>
            <person name="Hauser L."/>
            <person name="Kyrpides N."/>
            <person name="Mikhailova N."/>
            <person name="Janssen P.H."/>
            <person name="Kuske C.R."/>
            <person name="Richardson P."/>
        </authorList>
    </citation>
    <scope>NUCLEOTIDE SEQUENCE</scope>
    <source>
        <strain evidence="3">Ellin6076</strain>
    </source>
</reference>
<evidence type="ECO:0000256" key="2">
    <source>
        <dbReference type="SAM" id="SignalP"/>
    </source>
</evidence>
<keyword evidence="3" id="KW-0121">Carboxypeptidase</keyword>
<dbReference type="HOGENOM" id="CLU_032786_0_0_0"/>
<dbReference type="EMBL" id="CP000473">
    <property type="protein sequence ID" value="ABJ87162.1"/>
    <property type="molecule type" value="Genomic_DNA"/>
</dbReference>
<dbReference type="KEGG" id="sus:Acid_6236"/>
<dbReference type="InterPro" id="IPR029058">
    <property type="entry name" value="AB_hydrolase_fold"/>
</dbReference>
<evidence type="ECO:0000256" key="1">
    <source>
        <dbReference type="SAM" id="MobiDB-lite"/>
    </source>
</evidence>
<evidence type="ECO:0000313" key="3">
    <source>
        <dbReference type="EMBL" id="ABJ87162.1"/>
    </source>
</evidence>
<feature type="signal peptide" evidence="2">
    <location>
        <begin position="1"/>
        <end position="23"/>
    </location>
</feature>
<feature type="chain" id="PRO_5004162563" evidence="2">
    <location>
        <begin position="24"/>
        <end position="561"/>
    </location>
</feature>
<keyword evidence="3" id="KW-0378">Hydrolase</keyword>
<dbReference type="GO" id="GO:0006508">
    <property type="term" value="P:proteolysis"/>
    <property type="evidence" value="ECO:0007669"/>
    <property type="project" value="InterPro"/>
</dbReference>
<organism evidence="3">
    <name type="scientific">Solibacter usitatus (strain Ellin6076)</name>
    <dbReference type="NCBI Taxonomy" id="234267"/>
    <lineage>
        <taxon>Bacteria</taxon>
        <taxon>Pseudomonadati</taxon>
        <taxon>Acidobacteriota</taxon>
        <taxon>Terriglobia</taxon>
        <taxon>Bryobacterales</taxon>
        <taxon>Solibacteraceae</taxon>
        <taxon>Candidatus Solibacter</taxon>
    </lineage>
</organism>
<dbReference type="STRING" id="234267.Acid_6236"/>
<dbReference type="InterPro" id="IPR001563">
    <property type="entry name" value="Peptidase_S10"/>
</dbReference>
<dbReference type="OrthoDB" id="9770107at2"/>
<feature type="region of interest" description="Disordered" evidence="1">
    <location>
        <begin position="24"/>
        <end position="64"/>
    </location>
</feature>
<dbReference type="AlphaFoldDB" id="Q01T58"/>
<dbReference type="SUPFAM" id="SSF53474">
    <property type="entry name" value="alpha/beta-Hydrolases"/>
    <property type="match status" value="1"/>
</dbReference>
<proteinExistence type="predicted"/>
<keyword evidence="2" id="KW-0732">Signal</keyword>
<keyword evidence="3" id="KW-0645">Protease</keyword>
<dbReference type="eggNOG" id="COG2939">
    <property type="taxonomic scope" value="Bacteria"/>
</dbReference>
<gene>
    <name evidence="3" type="ordered locus">Acid_6236</name>
</gene>
<dbReference type="Gene3D" id="3.40.50.1820">
    <property type="entry name" value="alpha/beta hydrolase"/>
    <property type="match status" value="1"/>
</dbReference>
<protein>
    <submittedName>
        <fullName evidence="3">Peptidase S10, serine carboxypeptidase</fullName>
    </submittedName>
</protein>
<dbReference type="Pfam" id="PF00450">
    <property type="entry name" value="Peptidase_S10"/>
    <property type="match status" value="1"/>
</dbReference>
<dbReference type="InParanoid" id="Q01T58"/>
<name>Q01T58_SOLUE</name>
<feature type="compositionally biased region" description="Low complexity" evidence="1">
    <location>
        <begin position="29"/>
        <end position="47"/>
    </location>
</feature>
<sequence precursor="true">MRCTHSGRILLWITLALSSPVWGQGGRAGRAAAQQAPTPANAPANAAGRGGRRADPGAGASEFYNYDTNAGSGPAIPDAPPTETHQKITVNGEALAYTARAGYLPLRNATTGQAEAHLFYTSYAKDAVADASPRPLVFFLGGAPGVAAAWQEFGGLGPKRMKWAADGTAGQPPYGWVDNPQTLLNQADLVFVNPVGTAFSRPDQPSRGPSFWNTGADIASLGEFVRTFLNANNRWNAQLFLAGEDFGTARVAGLAAYLTDHQVPVHGVVLLSMTMTADAVAGDEQYITLMPSLILTAWHHRKLAPELTAMSSEQILGQARQFASREYLHALYKGDRMTQEERAKVIADISRLTGLSKAFVVNNNLRITLDRFNAELLRDEHRGLSISDSRVSGFAPPAIPAGRGGGGGFGAAASPPIDFNQYNRAVGFPVAYDAYLRRELNFGGNNNGIFYLSSGGVGAFTSTGNDDASLSAVFARNPSLRLFVGVNYFDLSVPFYAAEFTLAHLNVSPEVRAHNITVSHYEAGQRPYVDNKALARLQADLARFVNETISPARKQSAQAKE</sequence>
<dbReference type="GO" id="GO:0004185">
    <property type="term" value="F:serine-type carboxypeptidase activity"/>
    <property type="evidence" value="ECO:0007669"/>
    <property type="project" value="InterPro"/>
</dbReference>